<keyword evidence="3" id="KW-1185">Reference proteome</keyword>
<feature type="transmembrane region" description="Helical" evidence="1">
    <location>
        <begin position="490"/>
        <end position="508"/>
    </location>
</feature>
<reference evidence="2 3" key="1">
    <citation type="journal article" date="2018" name="J. Allergy Clin. Immunol.">
        <title>High-quality assembly of Dermatophagoides pteronyssinus genome and transcriptome reveals a wide range of novel allergens.</title>
        <authorList>
            <person name="Liu X.Y."/>
            <person name="Yang K.Y."/>
            <person name="Wang M.Q."/>
            <person name="Kwok J.S."/>
            <person name="Zeng X."/>
            <person name="Yang Z."/>
            <person name="Xiao X.J."/>
            <person name="Lau C.P."/>
            <person name="Li Y."/>
            <person name="Huang Z.M."/>
            <person name="Ba J.G."/>
            <person name="Yim A.K."/>
            <person name="Ouyang C.Y."/>
            <person name="Ngai S.M."/>
            <person name="Chan T.F."/>
            <person name="Leung E.L."/>
            <person name="Liu L."/>
            <person name="Liu Z.G."/>
            <person name="Tsui S.K."/>
        </authorList>
    </citation>
    <scope>NUCLEOTIDE SEQUENCE [LARGE SCALE GENOMIC DNA]</scope>
    <source>
        <strain evidence="2">Derp</strain>
    </source>
</reference>
<keyword evidence="1" id="KW-0472">Membrane</keyword>
<feature type="transmembrane region" description="Helical" evidence="1">
    <location>
        <begin position="23"/>
        <end position="44"/>
    </location>
</feature>
<feature type="transmembrane region" description="Helical" evidence="1">
    <location>
        <begin position="903"/>
        <end position="920"/>
    </location>
</feature>
<sequence length="941" mass="113168">MFFDRFKYYHQLEQLLNPNNRQWWIFEFMILVIQTGRFLFYFILSFMDESVLRSYCPYDTTAAPLFDYFKHLNNGTSLNLTDCRLTSIIFSIFFIFILHSEYMIFLTDRNSLTWRLLYDISNRNYDYYRNSIVHIENNNMIRTVMKTLNNNCNVFIESTTDSSSPQLIHNHLAKMLIKNRKKLLDKLIIRLMLNIDIYKFEKLRLKVFSYVGLKQRMILIITMILLHFINVFVTILFISISYLFGSWKYYHFIYNHMLNLWPFAIIDCFNHLYCSYIMIRNAILYFNFASISLIFYSSQMNLLKEKLLQLSRKQPKQNLTNNFHLQLKRQIIWRQFQRQHQHMTYCIMYSGLDIWNDVFVIGLPANIPLNIMFIYYLVFDQRNEKLLYFLFLFLQTTIATTIIHLVAMMNSCSHQFKRYMPNIQFSMKNNSKIKWQINEFYERLTTTDKGFGLYCGRIFLIDYKNSFQRGIGYYCGRIALINYHKSFQLLMSYFGLMLITFTFLPMLFDRIKYYNQFEQLLDPKNRQWFINEFILLTIETGRFLFYVILSFMDESVLRSYCPYDTTAAPLFDYFNHLNDGTSLNLNDCRITSIILLIFLIFIQYSHYMLYLTDHELIAWRLLYDVSNRNYDHYRDSIIAKQNINITKTVINALSNDNNNKYNETISNSSPKIMHNSLARILKKNPKSFIDKLIIQFMLDINLYKFEKLRLKIFSYTGLKRRIELLLSMLILHFLDRFLFILGVSTTLSFGCLKYFNFIHIHMWNLWPFALFDCINHLYCGYILLRNGIIYFNFVSIGLIFYVTQMNSLNKNIIKLFGKHKHLTNCSNFRLNYLRNLFWRRFQRQHQHMTYCIMSSGQDLWNNVYLMAVMANIPLNIVCIYNLVFKSNSLNNEFISLGFLSSQMYILSTIMAMTSTIHFSANQFKRQLPAIQLCMNEPTIKW</sequence>
<accession>A0ABQ8J5U3</accession>
<feature type="transmembrane region" description="Helical" evidence="1">
    <location>
        <begin position="789"/>
        <end position="808"/>
    </location>
</feature>
<organism evidence="2 3">
    <name type="scientific">Dermatophagoides pteronyssinus</name>
    <name type="common">European house dust mite</name>
    <dbReference type="NCBI Taxonomy" id="6956"/>
    <lineage>
        <taxon>Eukaryota</taxon>
        <taxon>Metazoa</taxon>
        <taxon>Ecdysozoa</taxon>
        <taxon>Arthropoda</taxon>
        <taxon>Chelicerata</taxon>
        <taxon>Arachnida</taxon>
        <taxon>Acari</taxon>
        <taxon>Acariformes</taxon>
        <taxon>Sarcoptiformes</taxon>
        <taxon>Astigmata</taxon>
        <taxon>Psoroptidia</taxon>
        <taxon>Analgoidea</taxon>
        <taxon>Pyroglyphidae</taxon>
        <taxon>Dermatophagoidinae</taxon>
        <taxon>Dermatophagoides</taxon>
    </lineage>
</organism>
<dbReference type="Proteomes" id="UP000887458">
    <property type="component" value="Unassembled WGS sequence"/>
</dbReference>
<feature type="transmembrane region" description="Helical" evidence="1">
    <location>
        <begin position="358"/>
        <end position="379"/>
    </location>
</feature>
<feature type="transmembrane region" description="Helical" evidence="1">
    <location>
        <begin position="85"/>
        <end position="105"/>
    </location>
</feature>
<keyword evidence="1" id="KW-0812">Transmembrane</keyword>
<feature type="transmembrane region" description="Helical" evidence="1">
    <location>
        <begin position="725"/>
        <end position="752"/>
    </location>
</feature>
<feature type="transmembrane region" description="Helical" evidence="1">
    <location>
        <begin position="863"/>
        <end position="883"/>
    </location>
</feature>
<feature type="transmembrane region" description="Helical" evidence="1">
    <location>
        <begin position="386"/>
        <end position="407"/>
    </location>
</feature>
<evidence type="ECO:0000313" key="3">
    <source>
        <dbReference type="Proteomes" id="UP000887458"/>
    </source>
</evidence>
<comment type="caution">
    <text evidence="2">The sequence shown here is derived from an EMBL/GenBank/DDBJ whole genome shotgun (WGS) entry which is preliminary data.</text>
</comment>
<proteinExistence type="predicted"/>
<keyword evidence="1" id="KW-1133">Transmembrane helix</keyword>
<name>A0ABQ8J5U3_DERPT</name>
<feature type="transmembrane region" description="Helical" evidence="1">
    <location>
        <begin position="529"/>
        <end position="549"/>
    </location>
</feature>
<feature type="transmembrane region" description="Helical" evidence="1">
    <location>
        <begin position="282"/>
        <end position="298"/>
    </location>
</feature>
<protein>
    <submittedName>
        <fullName evidence="2">Uncharacterized protein</fullName>
    </submittedName>
</protein>
<dbReference type="EMBL" id="NJHN03000072">
    <property type="protein sequence ID" value="KAH9417865.1"/>
    <property type="molecule type" value="Genomic_DNA"/>
</dbReference>
<evidence type="ECO:0000256" key="1">
    <source>
        <dbReference type="SAM" id="Phobius"/>
    </source>
</evidence>
<feature type="transmembrane region" description="Helical" evidence="1">
    <location>
        <begin position="590"/>
        <end position="610"/>
    </location>
</feature>
<evidence type="ECO:0000313" key="2">
    <source>
        <dbReference type="EMBL" id="KAH9417865.1"/>
    </source>
</evidence>
<reference evidence="2 3" key="2">
    <citation type="journal article" date="2022" name="Mol. Biol. Evol.">
        <title>Comparative Genomics Reveals Insights into the Divergent Evolution of Astigmatic Mites and Household Pest Adaptations.</title>
        <authorList>
            <person name="Xiong Q."/>
            <person name="Wan A.T."/>
            <person name="Liu X."/>
            <person name="Fung C.S."/>
            <person name="Xiao X."/>
            <person name="Malainual N."/>
            <person name="Hou J."/>
            <person name="Wang L."/>
            <person name="Wang M."/>
            <person name="Yang K.Y."/>
            <person name="Cui Y."/>
            <person name="Leung E.L."/>
            <person name="Nong W."/>
            <person name="Shin S.K."/>
            <person name="Au S.W."/>
            <person name="Jeong K.Y."/>
            <person name="Chew F.T."/>
            <person name="Hui J.H."/>
            <person name="Leung T.F."/>
            <person name="Tungtrongchitr A."/>
            <person name="Zhong N."/>
            <person name="Liu Z."/>
            <person name="Tsui S.K."/>
        </authorList>
    </citation>
    <scope>NUCLEOTIDE SEQUENCE [LARGE SCALE GENOMIC DNA]</scope>
    <source>
        <strain evidence="2">Derp</strain>
    </source>
</reference>
<feature type="transmembrane region" description="Helical" evidence="1">
    <location>
        <begin position="218"/>
        <end position="243"/>
    </location>
</feature>
<gene>
    <name evidence="2" type="ORF">DERP_013126</name>
</gene>